<sequence length="84" mass="9554">MTAEVLACKRAAKLAMEMGTDKVIIGIDSLEVVRTIVQLLEDRLKRFPEIKIKWVQQSANKAYPFSSKERTLNRCNIDLVIGFT</sequence>
<proteinExistence type="predicted"/>
<dbReference type="EnsemblPlants" id="ONIVA10G02440.1">
    <property type="protein sequence ID" value="ONIVA10G02440.1"/>
    <property type="gene ID" value="ONIVA10G02440"/>
</dbReference>
<dbReference type="CDD" id="cd06222">
    <property type="entry name" value="RNase_H_like"/>
    <property type="match status" value="1"/>
</dbReference>
<dbReference type="HOGENOM" id="CLU_2531306_0_0_1"/>
<dbReference type="SMR" id="A0A0E0IPL0"/>
<dbReference type="Gramene" id="ONIVA10G02440.1">
    <property type="protein sequence ID" value="ONIVA10G02440.1"/>
    <property type="gene ID" value="ONIVA10G02440"/>
</dbReference>
<dbReference type="Proteomes" id="UP000006591">
    <property type="component" value="Chromosome 10"/>
</dbReference>
<dbReference type="InterPro" id="IPR044730">
    <property type="entry name" value="RNase_H-like_dom_plant"/>
</dbReference>
<organism evidence="1">
    <name type="scientific">Oryza nivara</name>
    <name type="common">Indian wild rice</name>
    <name type="synonym">Oryza sativa f. spontanea</name>
    <dbReference type="NCBI Taxonomy" id="4536"/>
    <lineage>
        <taxon>Eukaryota</taxon>
        <taxon>Viridiplantae</taxon>
        <taxon>Streptophyta</taxon>
        <taxon>Embryophyta</taxon>
        <taxon>Tracheophyta</taxon>
        <taxon>Spermatophyta</taxon>
        <taxon>Magnoliopsida</taxon>
        <taxon>Liliopsida</taxon>
        <taxon>Poales</taxon>
        <taxon>Poaceae</taxon>
        <taxon>BOP clade</taxon>
        <taxon>Oryzoideae</taxon>
        <taxon>Oryzeae</taxon>
        <taxon>Oryzinae</taxon>
        <taxon>Oryza</taxon>
    </lineage>
</organism>
<evidence type="ECO:0000313" key="1">
    <source>
        <dbReference type="EnsemblPlants" id="ONIVA10G02440.1"/>
    </source>
</evidence>
<accession>A0A0E0IPL0</accession>
<keyword evidence="2" id="KW-1185">Reference proteome</keyword>
<reference evidence="1" key="2">
    <citation type="submission" date="2018-04" db="EMBL/GenBank/DDBJ databases">
        <title>OnivRS2 (Oryza nivara Reference Sequence Version 2).</title>
        <authorList>
            <person name="Zhang J."/>
            <person name="Kudrna D."/>
            <person name="Lee S."/>
            <person name="Talag J."/>
            <person name="Rajasekar S."/>
            <person name="Welchert J."/>
            <person name="Hsing Y.-I."/>
            <person name="Wing R.A."/>
        </authorList>
    </citation>
    <scope>NUCLEOTIDE SEQUENCE [LARGE SCALE GENOMIC DNA]</scope>
</reference>
<evidence type="ECO:0000313" key="2">
    <source>
        <dbReference type="Proteomes" id="UP000006591"/>
    </source>
</evidence>
<protein>
    <submittedName>
        <fullName evidence="1">Uncharacterized protein</fullName>
    </submittedName>
</protein>
<name>A0A0E0IPL0_ORYNI</name>
<reference evidence="1" key="1">
    <citation type="submission" date="2015-04" db="UniProtKB">
        <authorList>
            <consortium name="EnsemblPlants"/>
        </authorList>
    </citation>
    <scope>IDENTIFICATION</scope>
    <source>
        <strain evidence="1">SL10</strain>
    </source>
</reference>
<dbReference type="AlphaFoldDB" id="A0A0E0IPL0"/>